<dbReference type="EMBL" id="CADCVW010000041">
    <property type="protein sequence ID" value="CAA9494776.1"/>
    <property type="molecule type" value="Genomic_DNA"/>
</dbReference>
<evidence type="ECO:0000313" key="2">
    <source>
        <dbReference type="EMBL" id="CAA9494776.1"/>
    </source>
</evidence>
<reference evidence="2" key="1">
    <citation type="submission" date="2020-02" db="EMBL/GenBank/DDBJ databases">
        <authorList>
            <person name="Meier V. D."/>
        </authorList>
    </citation>
    <scope>NUCLEOTIDE SEQUENCE</scope>
    <source>
        <strain evidence="2">AVDCRST_MAG39</strain>
    </source>
</reference>
<protein>
    <submittedName>
        <fullName evidence="2">Uncharacterized protein</fullName>
    </submittedName>
</protein>
<feature type="non-terminal residue" evidence="2">
    <location>
        <position position="1"/>
    </location>
</feature>
<gene>
    <name evidence="2" type="ORF">AVDCRST_MAG39-930</name>
</gene>
<evidence type="ECO:0000256" key="1">
    <source>
        <dbReference type="SAM" id="MobiDB-lite"/>
    </source>
</evidence>
<organism evidence="2">
    <name type="scientific">uncultured Sphingomonadaceae bacterium</name>
    <dbReference type="NCBI Taxonomy" id="169976"/>
    <lineage>
        <taxon>Bacteria</taxon>
        <taxon>Pseudomonadati</taxon>
        <taxon>Pseudomonadota</taxon>
        <taxon>Alphaproteobacteria</taxon>
        <taxon>Sphingomonadales</taxon>
        <taxon>Sphingomonadaceae</taxon>
        <taxon>environmental samples</taxon>
    </lineage>
</organism>
<feature type="compositionally biased region" description="Polar residues" evidence="1">
    <location>
        <begin position="1"/>
        <end position="10"/>
    </location>
</feature>
<feature type="region of interest" description="Disordered" evidence="1">
    <location>
        <begin position="1"/>
        <end position="34"/>
    </location>
</feature>
<dbReference type="AlphaFoldDB" id="A0A6J4SBX4"/>
<feature type="non-terminal residue" evidence="2">
    <location>
        <position position="34"/>
    </location>
</feature>
<accession>A0A6J4SBX4</accession>
<sequence length="34" mass="3732">CGPRPASTSCACRRTPRRAMSGSTRPCPRSRRRG</sequence>
<name>A0A6J4SBX4_9SPHN</name>
<proteinExistence type="predicted"/>